<organism evidence="4 5">
    <name type="scientific">Streptomyces clavuligerus</name>
    <dbReference type="NCBI Taxonomy" id="1901"/>
    <lineage>
        <taxon>Bacteria</taxon>
        <taxon>Bacillati</taxon>
        <taxon>Actinomycetota</taxon>
        <taxon>Actinomycetes</taxon>
        <taxon>Kitasatosporales</taxon>
        <taxon>Streptomycetaceae</taxon>
        <taxon>Streptomyces</taxon>
    </lineage>
</organism>
<evidence type="ECO:0000256" key="1">
    <source>
        <dbReference type="ARBA" id="ARBA00010990"/>
    </source>
</evidence>
<dbReference type="InterPro" id="IPR037143">
    <property type="entry name" value="4-PPantetheinyl_Trfase_dom_sf"/>
</dbReference>
<accession>E2Q9U9</accession>
<evidence type="ECO:0000313" key="4">
    <source>
        <dbReference type="EMBL" id="EFG07676.1"/>
    </source>
</evidence>
<dbReference type="InterPro" id="IPR008278">
    <property type="entry name" value="4-PPantetheinyl_Trfase_dom"/>
</dbReference>
<keyword evidence="2 4" id="KW-0808">Transferase</keyword>
<reference evidence="4 5" key="1">
    <citation type="journal article" date="2010" name="Genome Biol. Evol.">
        <title>The sequence of a 1.8-mb bacterial linear plasmid reveals a rich evolutionary reservoir of secondary metabolic pathways.</title>
        <authorList>
            <person name="Medema M.H."/>
            <person name="Trefzer A."/>
            <person name="Kovalchuk A."/>
            <person name="van den Berg M."/>
            <person name="Mueller U."/>
            <person name="Heijne W."/>
            <person name="Wu L."/>
            <person name="Alam M.T."/>
            <person name="Ronning C.M."/>
            <person name="Nierman W.C."/>
            <person name="Bovenberg R.A.L."/>
            <person name="Breitling R."/>
            <person name="Takano E."/>
        </authorList>
    </citation>
    <scope>NUCLEOTIDE SEQUENCE [LARGE SCALE GENOMIC DNA]</scope>
    <source>
        <strain evidence="5">ATCC 27064 / DSM 738 / JCM 4710 / NBRC 13307 / NCIMB 12785 / NRRL 3585 / VKM Ac-602</strain>
    </source>
</reference>
<evidence type="ECO:0000256" key="2">
    <source>
        <dbReference type="ARBA" id="ARBA00022679"/>
    </source>
</evidence>
<dbReference type="PANTHER" id="PTHR12215">
    <property type="entry name" value="PHOSPHOPANTETHEINE TRANSFERASE"/>
    <property type="match status" value="1"/>
</dbReference>
<dbReference type="PANTHER" id="PTHR12215:SF10">
    <property type="entry name" value="L-AMINOADIPATE-SEMIALDEHYDE DEHYDROGENASE-PHOSPHOPANTETHEINYL TRANSFERASE"/>
    <property type="match status" value="1"/>
</dbReference>
<dbReference type="STRING" id="1901.BB341_15485"/>
<dbReference type="GO" id="GO:0005829">
    <property type="term" value="C:cytosol"/>
    <property type="evidence" value="ECO:0007669"/>
    <property type="project" value="TreeGrafter"/>
</dbReference>
<dbReference type="Pfam" id="PF01648">
    <property type="entry name" value="ACPS"/>
    <property type="match status" value="1"/>
</dbReference>
<comment type="similarity">
    <text evidence="1">Belongs to the P-Pant transferase superfamily. Gsp/Sfp/HetI/AcpT family.</text>
</comment>
<dbReference type="InterPro" id="IPR050559">
    <property type="entry name" value="P-Pant_transferase_sf"/>
</dbReference>
<dbReference type="SUPFAM" id="SSF56214">
    <property type="entry name" value="4'-phosphopantetheinyl transferase"/>
    <property type="match status" value="2"/>
</dbReference>
<evidence type="ECO:0000259" key="3">
    <source>
        <dbReference type="Pfam" id="PF01648"/>
    </source>
</evidence>
<feature type="domain" description="4'-phosphopantetheinyl transferase" evidence="3">
    <location>
        <begin position="128"/>
        <end position="192"/>
    </location>
</feature>
<dbReference type="Gene3D" id="3.90.470.20">
    <property type="entry name" value="4'-phosphopantetheinyl transferase domain"/>
    <property type="match status" value="2"/>
</dbReference>
<dbReference type="GO" id="GO:0008897">
    <property type="term" value="F:holo-[acyl-carrier-protein] synthase activity"/>
    <property type="evidence" value="ECO:0007669"/>
    <property type="project" value="InterPro"/>
</dbReference>
<dbReference type="KEGG" id="sclf:BB341_15485"/>
<protein>
    <submittedName>
        <fullName evidence="4">4'-phosphopantetheinyl transferase</fullName>
    </submittedName>
</protein>
<name>E2Q9U9_STRCL</name>
<proteinExistence type="inferred from homology"/>
<dbReference type="GeneID" id="93730842"/>
<dbReference type="Proteomes" id="UP000002357">
    <property type="component" value="Chromosome"/>
</dbReference>
<dbReference type="EMBL" id="CM000913">
    <property type="protein sequence ID" value="EFG07676.1"/>
    <property type="molecule type" value="Genomic_DNA"/>
</dbReference>
<evidence type="ECO:0000313" key="5">
    <source>
        <dbReference type="Proteomes" id="UP000002357"/>
    </source>
</evidence>
<dbReference type="GO" id="GO:0019878">
    <property type="term" value="P:lysine biosynthetic process via aminoadipic acid"/>
    <property type="evidence" value="ECO:0007669"/>
    <property type="project" value="TreeGrafter"/>
</dbReference>
<sequence>MATESPADSRSVTTPAPPPGVELVWYGRVPALAADALAHRGLLDAGEQARLDGFLRPRDRDAYAVAHVALRRLLGERLGLPPGAVVVERRPCLHCGGPHGRPVVAGDPVHFSLSHTTGAVLIALARTAVGVDIERLPSPASVDDIADQLHPGERAGLAALTGEERVRAFARCWTRKEAFLKATGAGLTEDLSRTLVGAGPRPAEVPGWSIADLAADAGYTAAVAVQTPQ</sequence>
<dbReference type="GO" id="GO:0000287">
    <property type="term" value="F:magnesium ion binding"/>
    <property type="evidence" value="ECO:0007669"/>
    <property type="project" value="InterPro"/>
</dbReference>
<dbReference type="AlphaFoldDB" id="E2Q9U9"/>
<keyword evidence="5" id="KW-1185">Reference proteome</keyword>
<dbReference type="RefSeq" id="WP_003960939.1">
    <property type="nucleotide sequence ID" value="NZ_CM000913.1"/>
</dbReference>
<dbReference type="OrthoDB" id="190168at2"/>
<dbReference type="eggNOG" id="COG2091">
    <property type="taxonomic scope" value="Bacteria"/>
</dbReference>
<gene>
    <name evidence="4" type="ORF">SCLAV_2604</name>
</gene>